<dbReference type="InterPro" id="IPR050238">
    <property type="entry name" value="DNA_Rep/Repair_Clamp_Loader"/>
</dbReference>
<dbReference type="PANTHER" id="PTHR11669">
    <property type="entry name" value="REPLICATION FACTOR C / DNA POLYMERASE III GAMMA-TAU SUBUNIT"/>
    <property type="match status" value="1"/>
</dbReference>
<proteinExistence type="predicted"/>
<dbReference type="InterPro" id="IPR004622">
    <property type="entry name" value="DNA_pol_HolB"/>
</dbReference>
<dbReference type="GO" id="GO:0003887">
    <property type="term" value="F:DNA-directed DNA polymerase activity"/>
    <property type="evidence" value="ECO:0007669"/>
    <property type="project" value="InterPro"/>
</dbReference>
<dbReference type="PANTHER" id="PTHR11669:SF8">
    <property type="entry name" value="DNA POLYMERASE III SUBUNIT DELTA"/>
    <property type="match status" value="1"/>
</dbReference>
<dbReference type="NCBIfam" id="TIGR00678">
    <property type="entry name" value="holB"/>
    <property type="match status" value="1"/>
</dbReference>
<keyword evidence="2" id="KW-1185">Reference proteome</keyword>
<protein>
    <submittedName>
        <fullName evidence="1">DNA polymerase-3 subunit delta</fullName>
    </submittedName>
</protein>
<organism evidence="1 2">
    <name type="scientific">Rarobacter incanus</name>
    <dbReference type="NCBI Taxonomy" id="153494"/>
    <lineage>
        <taxon>Bacteria</taxon>
        <taxon>Bacillati</taxon>
        <taxon>Actinomycetota</taxon>
        <taxon>Actinomycetes</taxon>
        <taxon>Micrococcales</taxon>
        <taxon>Rarobacteraceae</taxon>
        <taxon>Rarobacter</taxon>
    </lineage>
</organism>
<dbReference type="OrthoDB" id="9809531at2"/>
<comment type="caution">
    <text evidence="1">The sequence shown here is derived from an EMBL/GenBank/DDBJ whole genome shotgun (WGS) entry which is preliminary data.</text>
</comment>
<dbReference type="AlphaFoldDB" id="A0A542SQ42"/>
<dbReference type="Proteomes" id="UP000316181">
    <property type="component" value="Unassembled WGS sequence"/>
</dbReference>
<dbReference type="GO" id="GO:0006261">
    <property type="term" value="P:DNA-templated DNA replication"/>
    <property type="evidence" value="ECO:0007669"/>
    <property type="project" value="TreeGrafter"/>
</dbReference>
<dbReference type="SUPFAM" id="SSF52540">
    <property type="entry name" value="P-loop containing nucleoside triphosphate hydrolases"/>
    <property type="match status" value="1"/>
</dbReference>
<dbReference type="Pfam" id="PF13177">
    <property type="entry name" value="DNA_pol3_delta2"/>
    <property type="match status" value="1"/>
</dbReference>
<reference evidence="1 2" key="1">
    <citation type="submission" date="2019-06" db="EMBL/GenBank/DDBJ databases">
        <title>Sequencing the genomes of 1000 actinobacteria strains.</title>
        <authorList>
            <person name="Klenk H.-P."/>
        </authorList>
    </citation>
    <scope>NUCLEOTIDE SEQUENCE [LARGE SCALE GENOMIC DNA]</scope>
    <source>
        <strain evidence="1 2">DSM 10596</strain>
    </source>
</reference>
<accession>A0A542SQ42</accession>
<sequence>MGQFVSESNVWDELVGQPGAVAQLQRAVRDPASMTHAWLLTGPPGSGRSNAALAFAAALECPNGGCGTCASCRSIAAGTHPDVTVMRTNKVTITIDEVRELVSKAGRTTVSGPWRIMMIEDADRMLERTTNVLLKAIEEPAPHTVWILCAPSPLDVLVTIRSRCRQVGLRVPAPEAVADLIVKRDGIDRETALTAARAAQSHIGRARRFAREPQILAQRNAVLEEVLRLSDVTGAVATAGRIIAAVKAEAGAVADQVESKERAHLLATLGALDLKTLPPAVRAQVRQLEDDQKRRRKRRETDTIDQMLTDISGALRDVLVAQLSAEVPAINEKLEDAILACANRTEPSHVVAAIDAVRTARLRIEGNVAPILAVEAMLIAIAMPAVSHLAAGPQGAG</sequence>
<dbReference type="InterPro" id="IPR027417">
    <property type="entry name" value="P-loop_NTPase"/>
</dbReference>
<dbReference type="NCBIfam" id="NF005926">
    <property type="entry name" value="PRK07940.1"/>
    <property type="match status" value="1"/>
</dbReference>
<evidence type="ECO:0000313" key="1">
    <source>
        <dbReference type="EMBL" id="TQK76387.1"/>
    </source>
</evidence>
<dbReference type="Gene3D" id="3.40.50.300">
    <property type="entry name" value="P-loop containing nucleotide triphosphate hydrolases"/>
    <property type="match status" value="1"/>
</dbReference>
<dbReference type="GO" id="GO:0008408">
    <property type="term" value="F:3'-5' exonuclease activity"/>
    <property type="evidence" value="ECO:0007669"/>
    <property type="project" value="InterPro"/>
</dbReference>
<name>A0A542SQ42_9MICO</name>
<evidence type="ECO:0000313" key="2">
    <source>
        <dbReference type="Proteomes" id="UP000316181"/>
    </source>
</evidence>
<gene>
    <name evidence="1" type="ORF">FB389_1058</name>
</gene>
<dbReference type="EMBL" id="VFNV01000001">
    <property type="protein sequence ID" value="TQK76387.1"/>
    <property type="molecule type" value="Genomic_DNA"/>
</dbReference>